<dbReference type="GeneID" id="84573041"/>
<dbReference type="Gene3D" id="3.30.70.1200">
    <property type="entry name" value="Crispr-associated protein, domain 1"/>
    <property type="match status" value="1"/>
</dbReference>
<gene>
    <name evidence="1" type="ORF">NCTC10254_00529</name>
</gene>
<evidence type="ECO:0000313" key="1">
    <source>
        <dbReference type="EMBL" id="SPW24163.1"/>
    </source>
</evidence>
<comment type="caution">
    <text evidence="1">The sequence shown here is derived from an EMBL/GenBank/DDBJ whole genome shotgun (WGS) entry which is preliminary data.</text>
</comment>
<dbReference type="NCBIfam" id="TIGR01907">
    <property type="entry name" value="casE_Cse3"/>
    <property type="match status" value="1"/>
</dbReference>
<dbReference type="Proteomes" id="UP000249886">
    <property type="component" value="Unassembled WGS sequence"/>
</dbReference>
<proteinExistence type="predicted"/>
<dbReference type="SUPFAM" id="SSF117987">
    <property type="entry name" value="CRISPR-associated protein"/>
    <property type="match status" value="2"/>
</dbReference>
<dbReference type="RefSeq" id="WP_005524691.1">
    <property type="nucleotide sequence ID" value="NZ_CAUQUT010000001.1"/>
</dbReference>
<dbReference type="EMBL" id="UARK01000001">
    <property type="protein sequence ID" value="SPW24163.1"/>
    <property type="molecule type" value="Genomic_DNA"/>
</dbReference>
<evidence type="ECO:0000313" key="2">
    <source>
        <dbReference type="Proteomes" id="UP000249886"/>
    </source>
</evidence>
<dbReference type="InterPro" id="IPR010179">
    <property type="entry name" value="CRISPR-assoc_prot_Cse3"/>
</dbReference>
<dbReference type="Pfam" id="PF08798">
    <property type="entry name" value="CRISPR_assoc"/>
    <property type="match status" value="1"/>
</dbReference>
<dbReference type="SMART" id="SM01101">
    <property type="entry name" value="CRISPR_assoc"/>
    <property type="match status" value="1"/>
</dbReference>
<protein>
    <submittedName>
        <fullName evidence="1">Putative CRISPR-associated protein</fullName>
    </submittedName>
</protein>
<organism evidence="1 2">
    <name type="scientific">Corynebacterium matruchotii</name>
    <dbReference type="NCBI Taxonomy" id="43768"/>
    <lineage>
        <taxon>Bacteria</taxon>
        <taxon>Bacillati</taxon>
        <taxon>Actinomycetota</taxon>
        <taxon>Actinomycetes</taxon>
        <taxon>Mycobacteriales</taxon>
        <taxon>Corynebacteriaceae</taxon>
        <taxon>Corynebacterium</taxon>
    </lineage>
</organism>
<dbReference type="Gene3D" id="3.30.70.1210">
    <property type="entry name" value="Crispr-associated protein, domain 2"/>
    <property type="match status" value="1"/>
</dbReference>
<dbReference type="AlphaFoldDB" id="A0A6H9XPA9"/>
<name>A0A6H9XPA9_9CORY</name>
<reference evidence="1 2" key="1">
    <citation type="submission" date="2018-06" db="EMBL/GenBank/DDBJ databases">
        <authorList>
            <consortium name="Pathogen Informatics"/>
            <person name="Doyle S."/>
        </authorList>
    </citation>
    <scope>NUCLEOTIDE SEQUENCE [LARGE SCALE GENOMIC DNA]</scope>
    <source>
        <strain evidence="1 2">NCTC10254</strain>
    </source>
</reference>
<accession>A0A6H9XPA9</accession>
<sequence length="220" mass="24902">MSFMTYLTKFPVHVALARKPEKTQRWRVDDPEFRHRAVMGLFPDFEDNQARSRNNILFRYEFIPGQAPYFLVQSDCDVVAPDLEGVIETKQVEYPSYENGTPIIFRLALNTVTRRTIETNGRKREVITPVALQPLDAETGLNPAEKHVAYKLSTALQGIEFLNHNRQVLQVPKVSRALQIDTFDCMGVVTNSQALEHIMHAGIGRAKAYGCGLLTARRAA</sequence>